<evidence type="ECO:0000313" key="2">
    <source>
        <dbReference type="Proteomes" id="UP001215280"/>
    </source>
</evidence>
<organism evidence="1 2">
    <name type="scientific">Mycena maculata</name>
    <dbReference type="NCBI Taxonomy" id="230809"/>
    <lineage>
        <taxon>Eukaryota</taxon>
        <taxon>Fungi</taxon>
        <taxon>Dikarya</taxon>
        <taxon>Basidiomycota</taxon>
        <taxon>Agaricomycotina</taxon>
        <taxon>Agaricomycetes</taxon>
        <taxon>Agaricomycetidae</taxon>
        <taxon>Agaricales</taxon>
        <taxon>Marasmiineae</taxon>
        <taxon>Mycenaceae</taxon>
        <taxon>Mycena</taxon>
    </lineage>
</organism>
<name>A0AAD7HHS1_9AGAR</name>
<evidence type="ECO:0000313" key="1">
    <source>
        <dbReference type="EMBL" id="KAJ7720471.1"/>
    </source>
</evidence>
<sequence>SRIEDVQLSLDYIKCIQEATFENGGLEIDCVERLRDPIQEPIDISDPDLRLSLDLFMETLNSSEKTYDGVRSSVCHRHPEDDILTHHLVKKKVTEMTGVVPLLHDMCRNSCMAYTGPLADLELCRVCKAPRFDETGSSRKFSTMPLGPPVSKRPRKSRCVLKFMKGNLRYVLIIQITHSSHHESPGI</sequence>
<reference evidence="1" key="1">
    <citation type="submission" date="2023-03" db="EMBL/GenBank/DDBJ databases">
        <title>Massive genome expansion in bonnet fungi (Mycena s.s.) driven by repeated elements and novel gene families across ecological guilds.</title>
        <authorList>
            <consortium name="Lawrence Berkeley National Laboratory"/>
            <person name="Harder C.B."/>
            <person name="Miyauchi S."/>
            <person name="Viragh M."/>
            <person name="Kuo A."/>
            <person name="Thoen E."/>
            <person name="Andreopoulos B."/>
            <person name="Lu D."/>
            <person name="Skrede I."/>
            <person name="Drula E."/>
            <person name="Henrissat B."/>
            <person name="Morin E."/>
            <person name="Kohler A."/>
            <person name="Barry K."/>
            <person name="LaButti K."/>
            <person name="Morin E."/>
            <person name="Salamov A."/>
            <person name="Lipzen A."/>
            <person name="Mereny Z."/>
            <person name="Hegedus B."/>
            <person name="Baldrian P."/>
            <person name="Stursova M."/>
            <person name="Weitz H."/>
            <person name="Taylor A."/>
            <person name="Grigoriev I.V."/>
            <person name="Nagy L.G."/>
            <person name="Martin F."/>
            <person name="Kauserud H."/>
        </authorList>
    </citation>
    <scope>NUCLEOTIDE SEQUENCE</scope>
    <source>
        <strain evidence="1">CBHHK188m</strain>
    </source>
</reference>
<dbReference type="AlphaFoldDB" id="A0AAD7HHS1"/>
<keyword evidence="2" id="KW-1185">Reference proteome</keyword>
<protein>
    <submittedName>
        <fullName evidence="1">Uncharacterized protein</fullName>
    </submittedName>
</protein>
<dbReference type="EMBL" id="JARJLG010000278">
    <property type="protein sequence ID" value="KAJ7720471.1"/>
    <property type="molecule type" value="Genomic_DNA"/>
</dbReference>
<proteinExistence type="predicted"/>
<accession>A0AAD7HHS1</accession>
<dbReference type="Proteomes" id="UP001215280">
    <property type="component" value="Unassembled WGS sequence"/>
</dbReference>
<comment type="caution">
    <text evidence="1">The sequence shown here is derived from an EMBL/GenBank/DDBJ whole genome shotgun (WGS) entry which is preliminary data.</text>
</comment>
<gene>
    <name evidence="1" type="ORF">DFH07DRAFT_760812</name>
</gene>
<feature type="non-terminal residue" evidence="1">
    <location>
        <position position="1"/>
    </location>
</feature>